<dbReference type="PANTHER" id="PTHR31566:SF0">
    <property type="entry name" value="CYTOCHROME C BIOGENESIS PROTEIN CCS1, CHLOROPLASTIC"/>
    <property type="match status" value="1"/>
</dbReference>
<dbReference type="InterPro" id="IPR007816">
    <property type="entry name" value="ResB-like_domain"/>
</dbReference>
<keyword evidence="3" id="KW-0201">Cytochrome c-type biogenesis</keyword>
<evidence type="ECO:0000256" key="1">
    <source>
        <dbReference type="ARBA" id="ARBA00004141"/>
    </source>
</evidence>
<dbReference type="Pfam" id="PF05140">
    <property type="entry name" value="ResB"/>
    <property type="match status" value="1"/>
</dbReference>
<organism evidence="7 8">
    <name type="scientific">Rothia kristinae</name>
    <dbReference type="NCBI Taxonomy" id="37923"/>
    <lineage>
        <taxon>Bacteria</taxon>
        <taxon>Bacillati</taxon>
        <taxon>Actinomycetota</taxon>
        <taxon>Actinomycetes</taxon>
        <taxon>Micrococcales</taxon>
        <taxon>Micrococcaceae</taxon>
        <taxon>Rothia</taxon>
    </lineage>
</organism>
<evidence type="ECO:0000256" key="5">
    <source>
        <dbReference type="ARBA" id="ARBA00023136"/>
    </source>
</evidence>
<evidence type="ECO:0000313" key="7">
    <source>
        <dbReference type="EMBL" id="OAX62606.1"/>
    </source>
</evidence>
<keyword evidence="4" id="KW-1133">Transmembrane helix</keyword>
<gene>
    <name evidence="7" type="ORF">A5N15_04530</name>
</gene>
<reference evidence="7 8" key="1">
    <citation type="submission" date="2016-04" db="EMBL/GenBank/DDBJ databases">
        <title>Identification of putative biosynthetic pathways for the production of bioactive secondary metabolites by the marine actinomycete Kocuria kristinae RUTW2-3.</title>
        <authorList>
            <person name="Waterworth S.C."/>
            <person name="Walmsley T.A."/>
            <person name="Matongo T."/>
            <person name="Davies-Coleman M.T."/>
            <person name="Dorrington R.A."/>
        </authorList>
    </citation>
    <scope>NUCLEOTIDE SEQUENCE [LARGE SCALE GENOMIC DNA]</scope>
    <source>
        <strain evidence="7 8">RUTW4-5</strain>
    </source>
</reference>
<dbReference type="GO" id="GO:0016020">
    <property type="term" value="C:membrane"/>
    <property type="evidence" value="ECO:0007669"/>
    <property type="project" value="UniProtKB-SubCell"/>
</dbReference>
<evidence type="ECO:0000313" key="8">
    <source>
        <dbReference type="Proteomes" id="UP000092021"/>
    </source>
</evidence>
<name>A0A657IUX2_9MICC</name>
<comment type="caution">
    <text evidence="7">The sequence shown here is derived from an EMBL/GenBank/DDBJ whole genome shotgun (WGS) entry which is preliminary data.</text>
</comment>
<evidence type="ECO:0000256" key="2">
    <source>
        <dbReference type="ARBA" id="ARBA00022692"/>
    </source>
</evidence>
<evidence type="ECO:0000256" key="4">
    <source>
        <dbReference type="ARBA" id="ARBA00022989"/>
    </source>
</evidence>
<dbReference type="InterPro" id="IPR023494">
    <property type="entry name" value="Cyt_c_bgen_Ccs1/CcsB/ResB"/>
</dbReference>
<dbReference type="PANTHER" id="PTHR31566">
    <property type="entry name" value="CYTOCHROME C BIOGENESIS PROTEIN CCS1, CHLOROPLASTIC"/>
    <property type="match status" value="1"/>
</dbReference>
<accession>A0A657IUX2</accession>
<feature type="domain" description="ResB-like" evidence="6">
    <location>
        <begin position="2"/>
        <end position="189"/>
    </location>
</feature>
<dbReference type="GO" id="GO:0017004">
    <property type="term" value="P:cytochrome complex assembly"/>
    <property type="evidence" value="ECO:0007669"/>
    <property type="project" value="UniProtKB-KW"/>
</dbReference>
<evidence type="ECO:0000256" key="3">
    <source>
        <dbReference type="ARBA" id="ARBA00022748"/>
    </source>
</evidence>
<dbReference type="AlphaFoldDB" id="A0A657IUX2"/>
<proteinExistence type="predicted"/>
<keyword evidence="5" id="KW-0472">Membrane</keyword>
<protein>
    <recommendedName>
        <fullName evidence="6">ResB-like domain-containing protein</fullName>
    </recommendedName>
</protein>
<sequence>MVRELGNLLFHAALIGVLVGMAIGSLFGYSGQKIVVKGESFVNTLVSYDTFTPGTDFDADRLRPFSLTLDDFHVSFDRQQGSPTYAQPLDFTADVSVKDDADSKARKETLKVNQPLSVDGTRVYLSGNGYAPIVKVTDGDGKVAYEGPVVSLATDKTYTSSTVLKVPDARPDQLGFVGMFLPSAVIQDGSPRTRRTPACPTRPWCSPPTAGTSGWTAAPRRTCTCWTPPPCTS</sequence>
<dbReference type="Proteomes" id="UP000092021">
    <property type="component" value="Unassembled WGS sequence"/>
</dbReference>
<evidence type="ECO:0000259" key="6">
    <source>
        <dbReference type="Pfam" id="PF05140"/>
    </source>
</evidence>
<keyword evidence="2" id="KW-0812">Transmembrane</keyword>
<dbReference type="EMBL" id="LWGZ01000384">
    <property type="protein sequence ID" value="OAX62606.1"/>
    <property type="molecule type" value="Genomic_DNA"/>
</dbReference>
<comment type="subcellular location">
    <subcellularLocation>
        <location evidence="1">Membrane</location>
        <topology evidence="1">Multi-pass membrane protein</topology>
    </subcellularLocation>
</comment>